<dbReference type="Pfam" id="PF12838">
    <property type="entry name" value="Fer4_7"/>
    <property type="match status" value="1"/>
</dbReference>
<dbReference type="PANTHER" id="PTHR24960:SF79">
    <property type="entry name" value="PHOTOSYSTEM I IRON-SULFUR CENTER"/>
    <property type="match status" value="1"/>
</dbReference>
<gene>
    <name evidence="8" type="ORF">MCB1EB_2109</name>
</gene>
<sequence length="89" mass="10160">MDKLMALKITEECINCDVCEPECPNNAISMGTEIYVIDPSKCTECVGHFDEPQCQQVCPVECIPLNLEYIETRTQLLEKYHKLVAHKEV</sequence>
<keyword evidence="5" id="KW-0249">Electron transport</keyword>
<keyword evidence="1" id="KW-0813">Transport</keyword>
<dbReference type="EMBL" id="AP018150">
    <property type="protein sequence ID" value="BBE10270.1"/>
    <property type="molecule type" value="Genomic_DNA"/>
</dbReference>
<name>A0A2Z6EXT7_9BURK</name>
<dbReference type="PROSITE" id="PS51379">
    <property type="entry name" value="4FE4S_FER_2"/>
    <property type="match status" value="2"/>
</dbReference>
<keyword evidence="7" id="KW-0411">Iron-sulfur</keyword>
<protein>
    <submittedName>
        <fullName evidence="8">Ferredoxin protein</fullName>
    </submittedName>
</protein>
<dbReference type="SUPFAM" id="SSF54862">
    <property type="entry name" value="4Fe-4S ferredoxins"/>
    <property type="match status" value="1"/>
</dbReference>
<keyword evidence="4" id="KW-0677">Repeat</keyword>
<dbReference type="AlphaFoldDB" id="A0A2Z6EXT7"/>
<dbReference type="GO" id="GO:0051539">
    <property type="term" value="F:4 iron, 4 sulfur cluster binding"/>
    <property type="evidence" value="ECO:0007669"/>
    <property type="project" value="UniProtKB-KW"/>
</dbReference>
<evidence type="ECO:0000256" key="2">
    <source>
        <dbReference type="ARBA" id="ARBA00022485"/>
    </source>
</evidence>
<evidence type="ECO:0000256" key="7">
    <source>
        <dbReference type="ARBA" id="ARBA00023014"/>
    </source>
</evidence>
<evidence type="ECO:0000313" key="9">
    <source>
        <dbReference type="Proteomes" id="UP000282597"/>
    </source>
</evidence>
<dbReference type="NCBIfam" id="NF033683">
    <property type="entry name" value="di_4Fe-4S_YfhL"/>
    <property type="match status" value="1"/>
</dbReference>
<keyword evidence="3" id="KW-0479">Metal-binding</keyword>
<evidence type="ECO:0000256" key="5">
    <source>
        <dbReference type="ARBA" id="ARBA00022982"/>
    </source>
</evidence>
<dbReference type="InterPro" id="IPR047927">
    <property type="entry name" value="YfhL-like"/>
</dbReference>
<dbReference type="KEGG" id="mcys:MCB1EB_2109"/>
<evidence type="ECO:0000256" key="1">
    <source>
        <dbReference type="ARBA" id="ARBA00022448"/>
    </source>
</evidence>
<dbReference type="InterPro" id="IPR050157">
    <property type="entry name" value="PSI_iron-sulfur_center"/>
</dbReference>
<evidence type="ECO:0000256" key="6">
    <source>
        <dbReference type="ARBA" id="ARBA00023004"/>
    </source>
</evidence>
<keyword evidence="6" id="KW-0408">Iron</keyword>
<dbReference type="InterPro" id="IPR017896">
    <property type="entry name" value="4Fe4S_Fe-S-bd"/>
</dbReference>
<reference evidence="8 9" key="1">
    <citation type="journal article" date="2018" name="Microbes Environ.">
        <title>Comparative Genomic Insights into Endofungal Lifestyles of Two Bacterial Endosymbionts, Mycoavidus cysteinexigens and Burkholderia rhizoxinica.</title>
        <authorList>
            <person name="Sharmin D."/>
            <person name="Guo Y."/>
            <person name="Nishizawa T."/>
            <person name="Ohshima S."/>
            <person name="Sato Y."/>
            <person name="Takashima Y."/>
            <person name="Narisawa K."/>
            <person name="Ohta H."/>
        </authorList>
    </citation>
    <scope>NUCLEOTIDE SEQUENCE [LARGE SCALE GENOMIC DNA]</scope>
    <source>
        <strain evidence="8 9">B1-EB</strain>
    </source>
</reference>
<dbReference type="GO" id="GO:0046872">
    <property type="term" value="F:metal ion binding"/>
    <property type="evidence" value="ECO:0007669"/>
    <property type="project" value="UniProtKB-KW"/>
</dbReference>
<dbReference type="FunFam" id="3.30.70.20:FF:000004">
    <property type="entry name" value="4Fe-4S ferredoxin"/>
    <property type="match status" value="1"/>
</dbReference>
<dbReference type="PANTHER" id="PTHR24960">
    <property type="entry name" value="PHOTOSYSTEM I IRON-SULFUR CENTER-RELATED"/>
    <property type="match status" value="1"/>
</dbReference>
<organism evidence="8 9">
    <name type="scientific">Mycoavidus cysteinexigens</name>
    <dbReference type="NCBI Taxonomy" id="1553431"/>
    <lineage>
        <taxon>Bacteria</taxon>
        <taxon>Pseudomonadati</taxon>
        <taxon>Pseudomonadota</taxon>
        <taxon>Betaproteobacteria</taxon>
        <taxon>Burkholderiales</taxon>
        <taxon>Burkholderiaceae</taxon>
        <taxon>Mycoavidus</taxon>
    </lineage>
</organism>
<dbReference type="InterPro" id="IPR017900">
    <property type="entry name" value="4Fe4S_Fe_S_CS"/>
</dbReference>
<proteinExistence type="predicted"/>
<keyword evidence="2" id="KW-0004">4Fe-4S</keyword>
<keyword evidence="9" id="KW-1185">Reference proteome</keyword>
<dbReference type="PROSITE" id="PS00198">
    <property type="entry name" value="4FE4S_FER_1"/>
    <property type="match status" value="1"/>
</dbReference>
<evidence type="ECO:0000256" key="4">
    <source>
        <dbReference type="ARBA" id="ARBA00022737"/>
    </source>
</evidence>
<accession>A0A2Z6EXT7</accession>
<evidence type="ECO:0000313" key="8">
    <source>
        <dbReference type="EMBL" id="BBE10270.1"/>
    </source>
</evidence>
<evidence type="ECO:0000256" key="3">
    <source>
        <dbReference type="ARBA" id="ARBA00022723"/>
    </source>
</evidence>
<dbReference type="GO" id="GO:0005737">
    <property type="term" value="C:cytoplasm"/>
    <property type="evidence" value="ECO:0007669"/>
    <property type="project" value="TreeGrafter"/>
</dbReference>
<dbReference type="Gene3D" id="3.30.70.20">
    <property type="match status" value="1"/>
</dbReference>
<dbReference type="Proteomes" id="UP000282597">
    <property type="component" value="Chromosome"/>
</dbReference>